<protein>
    <submittedName>
        <fullName evidence="5">Late competence protein comGA</fullName>
    </submittedName>
</protein>
<dbReference type="Pfam" id="PF00437">
    <property type="entry name" value="T2SSE"/>
    <property type="match status" value="1"/>
</dbReference>
<comment type="similarity">
    <text evidence="1">Belongs to the GSP E family.</text>
</comment>
<evidence type="ECO:0000313" key="5">
    <source>
        <dbReference type="EMBL" id="SUM71555.1"/>
    </source>
</evidence>
<evidence type="ECO:0000256" key="2">
    <source>
        <dbReference type="ARBA" id="ARBA00022741"/>
    </source>
</evidence>
<organism evidence="5 6">
    <name type="scientific">Staphylococcus saccharolyticus</name>
    <dbReference type="NCBI Taxonomy" id="33028"/>
    <lineage>
        <taxon>Bacteria</taxon>
        <taxon>Bacillati</taxon>
        <taxon>Bacillota</taxon>
        <taxon>Bacilli</taxon>
        <taxon>Bacillales</taxon>
        <taxon>Staphylococcaceae</taxon>
        <taxon>Staphylococcus</taxon>
    </lineage>
</organism>
<reference evidence="5 6" key="1">
    <citation type="submission" date="2018-06" db="EMBL/GenBank/DDBJ databases">
        <authorList>
            <consortium name="Pathogen Informatics"/>
            <person name="Doyle S."/>
        </authorList>
    </citation>
    <scope>NUCLEOTIDE SEQUENCE [LARGE SCALE GENOMIC DNA]</scope>
    <source>
        <strain evidence="5 6">NCTC11807</strain>
    </source>
</reference>
<dbReference type="CDD" id="cd01129">
    <property type="entry name" value="PulE-GspE-like"/>
    <property type="match status" value="1"/>
</dbReference>
<keyword evidence="6" id="KW-1185">Reference proteome</keyword>
<dbReference type="PANTHER" id="PTHR30258">
    <property type="entry name" value="TYPE II SECRETION SYSTEM PROTEIN GSPE-RELATED"/>
    <property type="match status" value="1"/>
</dbReference>
<dbReference type="Proteomes" id="UP000255425">
    <property type="component" value="Unassembled WGS sequence"/>
</dbReference>
<evidence type="ECO:0000313" key="6">
    <source>
        <dbReference type="Proteomes" id="UP000255425"/>
    </source>
</evidence>
<dbReference type="Gene3D" id="3.40.50.300">
    <property type="entry name" value="P-loop containing nucleotide triphosphate hydrolases"/>
    <property type="match status" value="1"/>
</dbReference>
<name>A0A380H5C2_9STAP</name>
<dbReference type="InterPro" id="IPR027417">
    <property type="entry name" value="P-loop_NTPase"/>
</dbReference>
<dbReference type="GO" id="GO:0016887">
    <property type="term" value="F:ATP hydrolysis activity"/>
    <property type="evidence" value="ECO:0007669"/>
    <property type="project" value="TreeGrafter"/>
</dbReference>
<evidence type="ECO:0000256" key="3">
    <source>
        <dbReference type="ARBA" id="ARBA00022840"/>
    </source>
</evidence>
<gene>
    <name evidence="5" type="primary">epsE</name>
    <name evidence="5" type="ORF">NCTC11807_01484</name>
</gene>
<dbReference type="PROSITE" id="PS00662">
    <property type="entry name" value="T2SP_E"/>
    <property type="match status" value="1"/>
</dbReference>
<accession>A0A380H5C2</accession>
<dbReference type="InterPro" id="IPR001482">
    <property type="entry name" value="T2SS/T4SS_dom"/>
</dbReference>
<keyword evidence="2" id="KW-0547">Nucleotide-binding</keyword>
<dbReference type="SUPFAM" id="SSF52540">
    <property type="entry name" value="P-loop containing nucleoside triphosphate hydrolases"/>
    <property type="match status" value="1"/>
</dbReference>
<dbReference type="AlphaFoldDB" id="A0A380H5C2"/>
<sequence>MLYVSSHGIFVKKRESYEFEDFRHLMNKKQGLLLLSGPTGSGKSTLMYQMVMHAHQQLNLNVISVEDPVEQLLDGITQISLNEKAGINYESSFKAILRCDPDVILIGEIRDAEVAKYVIQASLSGHLVLTTLHANDCKGALLRLLEMGISIQELCQSINLISNQRLITTNLNSRQLVAS</sequence>
<proteinExistence type="inferred from homology"/>
<dbReference type="GO" id="GO:0005886">
    <property type="term" value="C:plasma membrane"/>
    <property type="evidence" value="ECO:0007669"/>
    <property type="project" value="TreeGrafter"/>
</dbReference>
<keyword evidence="3" id="KW-0067">ATP-binding</keyword>
<dbReference type="GO" id="GO:0005524">
    <property type="term" value="F:ATP binding"/>
    <property type="evidence" value="ECO:0007669"/>
    <property type="project" value="UniProtKB-KW"/>
</dbReference>
<dbReference type="EMBL" id="UHDZ01000001">
    <property type="protein sequence ID" value="SUM71555.1"/>
    <property type="molecule type" value="Genomic_DNA"/>
</dbReference>
<feature type="domain" description="Bacterial type II secretion system protein E" evidence="4">
    <location>
        <begin position="97"/>
        <end position="111"/>
    </location>
</feature>
<evidence type="ECO:0000259" key="4">
    <source>
        <dbReference type="PROSITE" id="PS00662"/>
    </source>
</evidence>
<evidence type="ECO:0000256" key="1">
    <source>
        <dbReference type="ARBA" id="ARBA00006611"/>
    </source>
</evidence>
<dbReference type="PANTHER" id="PTHR30258:SF2">
    <property type="entry name" value="COMG OPERON PROTEIN 1"/>
    <property type="match status" value="1"/>
</dbReference>